<feature type="binding site" evidence="11">
    <location>
        <position position="243"/>
    </location>
    <ligand>
        <name>[2Fe-2S] cluster</name>
        <dbReference type="ChEBI" id="CHEBI:190135"/>
    </ligand>
</feature>
<dbReference type="EMBL" id="CP053452">
    <property type="protein sequence ID" value="QJW93302.1"/>
    <property type="molecule type" value="Genomic_DNA"/>
</dbReference>
<dbReference type="InterPro" id="IPR037117">
    <property type="entry name" value="Dihydroorotate_DH_ele_sf"/>
</dbReference>
<evidence type="ECO:0000256" key="11">
    <source>
        <dbReference type="PIRSR" id="PIRSR006816-2"/>
    </source>
</evidence>
<dbReference type="InterPro" id="IPR012165">
    <property type="entry name" value="Cyt_c3_hydrogenase_gsu"/>
</dbReference>
<evidence type="ECO:0000256" key="10">
    <source>
        <dbReference type="ARBA" id="ARBA00034078"/>
    </source>
</evidence>
<dbReference type="Gene3D" id="3.40.50.80">
    <property type="entry name" value="Nucleotide-binding domain of ferredoxin-NADP reductase (FNR) module"/>
    <property type="match status" value="1"/>
</dbReference>
<dbReference type="AlphaFoldDB" id="A0A6M5YK04"/>
<accession>A0A6M5YK04</accession>
<evidence type="ECO:0000256" key="7">
    <source>
        <dbReference type="ARBA" id="ARBA00022982"/>
    </source>
</evidence>
<keyword evidence="14" id="KW-1185">Reference proteome</keyword>
<sequence>MLYRTARVLEHVSLADRTFRVRLECPELAAAIRPGQFVMLRLPNTTDPLLGRPFALYDTVLDASGTPVAVEVVYLVVGKMTGRLAEVTAGESLQVWGPLGKPFLDVGTPDRVTLVAGGIGQTPFLAYTRELLGTRGFGGDPARPRTKSVTLYYGVRSAALAAGVDDFRAAGAAVHLASDDGSIGTKGFVTQLLESHGKVGPLVGCGPEPMLHALAKVAAKWDVPCQVSLETPMACGVGICFSCVAKVKTPDGDDYKRVCIDGPCFDAAKLVWE</sequence>
<comment type="cofactor">
    <cofactor evidence="11">
        <name>[2Fe-2S] cluster</name>
        <dbReference type="ChEBI" id="CHEBI:190135"/>
    </cofactor>
    <text evidence="11">Binds 1 [2Fe-2S] cluster per subunit.</text>
</comment>
<dbReference type="GO" id="GO:0004589">
    <property type="term" value="F:dihydroorotate dehydrogenase (NAD+) activity"/>
    <property type="evidence" value="ECO:0007669"/>
    <property type="project" value="UniProtKB-EC"/>
</dbReference>
<organism evidence="13 14">
    <name type="scientific">Frigoriglobus tundricola</name>
    <dbReference type="NCBI Taxonomy" id="2774151"/>
    <lineage>
        <taxon>Bacteria</taxon>
        <taxon>Pseudomonadati</taxon>
        <taxon>Planctomycetota</taxon>
        <taxon>Planctomycetia</taxon>
        <taxon>Gemmatales</taxon>
        <taxon>Gemmataceae</taxon>
        <taxon>Frigoriglobus</taxon>
    </lineage>
</organism>
<evidence type="ECO:0000256" key="8">
    <source>
        <dbReference type="ARBA" id="ARBA00023004"/>
    </source>
</evidence>
<dbReference type="SUPFAM" id="SSF52343">
    <property type="entry name" value="Ferredoxin reductase-like, C-terminal NADP-linked domain"/>
    <property type="match status" value="1"/>
</dbReference>
<evidence type="ECO:0000256" key="2">
    <source>
        <dbReference type="ARBA" id="ARBA00022448"/>
    </source>
</evidence>
<dbReference type="Pfam" id="PF00970">
    <property type="entry name" value="FAD_binding_6"/>
    <property type="match status" value="1"/>
</dbReference>
<dbReference type="GO" id="GO:0006221">
    <property type="term" value="P:pyrimidine nucleotide biosynthetic process"/>
    <property type="evidence" value="ECO:0007669"/>
    <property type="project" value="InterPro"/>
</dbReference>
<dbReference type="Gene3D" id="2.40.30.10">
    <property type="entry name" value="Translation factors"/>
    <property type="match status" value="1"/>
</dbReference>
<keyword evidence="2" id="KW-0813">Transport</keyword>
<evidence type="ECO:0000256" key="5">
    <source>
        <dbReference type="ARBA" id="ARBA00022723"/>
    </source>
</evidence>
<comment type="similarity">
    <text evidence="1">Belongs to the PyrK family.</text>
</comment>
<dbReference type="GO" id="GO:0050660">
    <property type="term" value="F:flavin adenine dinucleotide binding"/>
    <property type="evidence" value="ECO:0007669"/>
    <property type="project" value="InterPro"/>
</dbReference>
<dbReference type="InterPro" id="IPR017927">
    <property type="entry name" value="FAD-bd_FR_type"/>
</dbReference>
<evidence type="ECO:0000313" key="13">
    <source>
        <dbReference type="EMBL" id="QJW93302.1"/>
    </source>
</evidence>
<feature type="binding site" evidence="11">
    <location>
        <position position="240"/>
    </location>
    <ligand>
        <name>[2Fe-2S] cluster</name>
        <dbReference type="ChEBI" id="CHEBI:190135"/>
    </ligand>
</feature>
<dbReference type="GO" id="GO:0051537">
    <property type="term" value="F:2 iron, 2 sulfur cluster binding"/>
    <property type="evidence" value="ECO:0007669"/>
    <property type="project" value="UniProtKB-KW"/>
</dbReference>
<reference evidence="14" key="1">
    <citation type="submission" date="2020-05" db="EMBL/GenBank/DDBJ databases">
        <title>Frigoriglobus tundricola gen. nov., sp. nov., a psychrotolerant cellulolytic planctomycete of the family Gemmataceae with two divergent copies of 16S rRNA gene.</title>
        <authorList>
            <person name="Kulichevskaya I.S."/>
            <person name="Ivanova A.A."/>
            <person name="Naumoff D.G."/>
            <person name="Beletsky A.V."/>
            <person name="Rijpstra W.I.C."/>
            <person name="Sinninghe Damste J.S."/>
            <person name="Mardanov A.V."/>
            <person name="Ravin N.V."/>
            <person name="Dedysh S.N."/>
        </authorList>
    </citation>
    <scope>NUCLEOTIDE SEQUENCE [LARGE SCALE GENOMIC DNA]</scope>
    <source>
        <strain evidence="14">PL17</strain>
    </source>
</reference>
<dbReference type="PIRSF" id="PIRSF006816">
    <property type="entry name" value="Cyc3_hyd_g"/>
    <property type="match status" value="1"/>
</dbReference>
<keyword evidence="3" id="KW-0285">Flavoprotein</keyword>
<dbReference type="GO" id="GO:0046872">
    <property type="term" value="F:metal ion binding"/>
    <property type="evidence" value="ECO:0007669"/>
    <property type="project" value="UniProtKB-KW"/>
</dbReference>
<proteinExistence type="inferred from homology"/>
<dbReference type="InterPro" id="IPR050353">
    <property type="entry name" value="PyrK_electron_transfer"/>
</dbReference>
<evidence type="ECO:0000259" key="12">
    <source>
        <dbReference type="PROSITE" id="PS51384"/>
    </source>
</evidence>
<keyword evidence="13" id="KW-0560">Oxidoreductase</keyword>
<name>A0A6M5YK04_9BACT</name>
<evidence type="ECO:0000313" key="14">
    <source>
        <dbReference type="Proteomes" id="UP000503447"/>
    </source>
</evidence>
<keyword evidence="9 11" id="KW-0411">Iron-sulfur</keyword>
<dbReference type="InterPro" id="IPR017938">
    <property type="entry name" value="Riboflavin_synthase-like_b-brl"/>
</dbReference>
<gene>
    <name evidence="13" type="ORF">FTUN_0808</name>
</gene>
<dbReference type="CDD" id="cd06218">
    <property type="entry name" value="DHOD_e_trans"/>
    <property type="match status" value="1"/>
</dbReference>
<comment type="cofactor">
    <cofactor evidence="10">
        <name>[2Fe-2S] cluster</name>
        <dbReference type="ChEBI" id="CHEBI:190135"/>
    </cofactor>
</comment>
<dbReference type="Pfam" id="PF10418">
    <property type="entry name" value="DHODB_Fe-S_bind"/>
    <property type="match status" value="1"/>
</dbReference>
<feature type="binding site" evidence="11">
    <location>
        <position position="259"/>
    </location>
    <ligand>
        <name>[2Fe-2S] cluster</name>
        <dbReference type="ChEBI" id="CHEBI:190135"/>
    </ligand>
</feature>
<evidence type="ECO:0000256" key="3">
    <source>
        <dbReference type="ARBA" id="ARBA00022630"/>
    </source>
</evidence>
<dbReference type="KEGG" id="ftj:FTUN_0808"/>
<dbReference type="EC" id="1.3.1.14" evidence="13"/>
<evidence type="ECO:0000256" key="4">
    <source>
        <dbReference type="ARBA" id="ARBA00022714"/>
    </source>
</evidence>
<evidence type="ECO:0000256" key="9">
    <source>
        <dbReference type="ARBA" id="ARBA00023014"/>
    </source>
</evidence>
<dbReference type="Proteomes" id="UP000503447">
    <property type="component" value="Chromosome"/>
</dbReference>
<dbReference type="PANTHER" id="PTHR43513:SF3">
    <property type="entry name" value="DIHYDROOROTATE DEHYDROGENASE B (NAD(+)), ELECTRON TRANSFER SUBUNIT-RELATED"/>
    <property type="match status" value="1"/>
</dbReference>
<dbReference type="PANTHER" id="PTHR43513">
    <property type="entry name" value="DIHYDROOROTATE DEHYDROGENASE B (NAD(+)), ELECTRON TRANSFER SUBUNIT"/>
    <property type="match status" value="1"/>
</dbReference>
<evidence type="ECO:0000256" key="1">
    <source>
        <dbReference type="ARBA" id="ARBA00006422"/>
    </source>
</evidence>
<dbReference type="SUPFAM" id="SSF63380">
    <property type="entry name" value="Riboflavin synthase domain-like"/>
    <property type="match status" value="1"/>
</dbReference>
<feature type="domain" description="FAD-binding FR-type" evidence="12">
    <location>
        <begin position="1"/>
        <end position="105"/>
    </location>
</feature>
<dbReference type="RefSeq" id="WP_171469516.1">
    <property type="nucleotide sequence ID" value="NZ_CP053452.2"/>
</dbReference>
<dbReference type="PROSITE" id="PS51384">
    <property type="entry name" value="FAD_FR"/>
    <property type="match status" value="1"/>
</dbReference>
<evidence type="ECO:0000256" key="6">
    <source>
        <dbReference type="ARBA" id="ARBA00022827"/>
    </source>
</evidence>
<dbReference type="InterPro" id="IPR039261">
    <property type="entry name" value="FNR_nucleotide-bd"/>
</dbReference>
<dbReference type="Gene3D" id="2.10.240.10">
    <property type="entry name" value="Dihydroorotate dehydrogenase, electron transfer subunit"/>
    <property type="match status" value="1"/>
</dbReference>
<protein>
    <submittedName>
        <fullName evidence="13">Dihydroorotate dehydrogenase (NAD(+)), electron transfer subunit</fullName>
        <ecNumber evidence="13">1.3.1.14</ecNumber>
    </submittedName>
</protein>
<dbReference type="InterPro" id="IPR008333">
    <property type="entry name" value="Cbr1-like_FAD-bd_dom"/>
</dbReference>
<feature type="binding site" evidence="11">
    <location>
        <position position="235"/>
    </location>
    <ligand>
        <name>[2Fe-2S] cluster</name>
        <dbReference type="ChEBI" id="CHEBI:190135"/>
    </ligand>
</feature>
<keyword evidence="5 11" id="KW-0479">Metal-binding</keyword>
<keyword evidence="7" id="KW-0249">Electron transport</keyword>
<keyword evidence="4 11" id="KW-0001">2Fe-2S</keyword>
<keyword evidence="6" id="KW-0274">FAD</keyword>
<dbReference type="InterPro" id="IPR019480">
    <property type="entry name" value="Dihydroorotate_DH_Fe-S-bd"/>
</dbReference>
<keyword evidence="8 11" id="KW-0408">Iron</keyword>